<proteinExistence type="predicted"/>
<dbReference type="RefSeq" id="WP_121648456.1">
    <property type="nucleotide sequence ID" value="NZ_RCUX01000005.1"/>
</dbReference>
<dbReference type="InterPro" id="IPR001647">
    <property type="entry name" value="HTH_TetR"/>
</dbReference>
<dbReference type="InterPro" id="IPR009057">
    <property type="entry name" value="Homeodomain-like_sf"/>
</dbReference>
<dbReference type="SUPFAM" id="SSF48498">
    <property type="entry name" value="Tetracyclin repressor-like, C-terminal domain"/>
    <property type="match status" value="1"/>
</dbReference>
<dbReference type="GO" id="GO:0045892">
    <property type="term" value="P:negative regulation of DNA-templated transcription"/>
    <property type="evidence" value="ECO:0007669"/>
    <property type="project" value="InterPro"/>
</dbReference>
<dbReference type="AlphaFoldDB" id="A0A3L7A9V5"/>
<dbReference type="Gene3D" id="1.10.10.60">
    <property type="entry name" value="Homeodomain-like"/>
    <property type="match status" value="1"/>
</dbReference>
<dbReference type="InterPro" id="IPR036271">
    <property type="entry name" value="Tet_transcr_reg_TetR-rel_C_sf"/>
</dbReference>
<organism evidence="7 8">
    <name type="scientific">Mycetocola tolaasinivorans</name>
    <dbReference type="NCBI Taxonomy" id="76635"/>
    <lineage>
        <taxon>Bacteria</taxon>
        <taxon>Bacillati</taxon>
        <taxon>Actinomycetota</taxon>
        <taxon>Actinomycetes</taxon>
        <taxon>Micrococcales</taxon>
        <taxon>Microbacteriaceae</taxon>
        <taxon>Mycetocola</taxon>
    </lineage>
</organism>
<evidence type="ECO:0000313" key="8">
    <source>
        <dbReference type="Proteomes" id="UP000272503"/>
    </source>
</evidence>
<dbReference type="PRINTS" id="PR00455">
    <property type="entry name" value="HTHTETR"/>
</dbReference>
<dbReference type="GO" id="GO:0003700">
    <property type="term" value="F:DNA-binding transcription factor activity"/>
    <property type="evidence" value="ECO:0007669"/>
    <property type="project" value="TreeGrafter"/>
</dbReference>
<feature type="DNA-binding region" description="H-T-H motif" evidence="5">
    <location>
        <begin position="36"/>
        <end position="55"/>
    </location>
</feature>
<dbReference type="InterPro" id="IPR003012">
    <property type="entry name" value="Tet_transcr_reg_TetR"/>
</dbReference>
<protein>
    <submittedName>
        <fullName evidence="7">TetR family transcriptional regulator</fullName>
    </submittedName>
</protein>
<dbReference type="Proteomes" id="UP000272503">
    <property type="component" value="Unassembled WGS sequence"/>
</dbReference>
<dbReference type="PROSITE" id="PS50977">
    <property type="entry name" value="HTH_TETR_2"/>
    <property type="match status" value="1"/>
</dbReference>
<dbReference type="PANTHER" id="PTHR30055">
    <property type="entry name" value="HTH-TYPE TRANSCRIPTIONAL REGULATOR RUTR"/>
    <property type="match status" value="1"/>
</dbReference>
<dbReference type="GO" id="GO:0000976">
    <property type="term" value="F:transcription cis-regulatory region binding"/>
    <property type="evidence" value="ECO:0007669"/>
    <property type="project" value="TreeGrafter"/>
</dbReference>
<evidence type="ECO:0000313" key="7">
    <source>
        <dbReference type="EMBL" id="RLP76172.1"/>
    </source>
</evidence>
<dbReference type="GO" id="GO:0046677">
    <property type="term" value="P:response to antibiotic"/>
    <property type="evidence" value="ECO:0007669"/>
    <property type="project" value="InterPro"/>
</dbReference>
<dbReference type="Gene3D" id="1.10.357.10">
    <property type="entry name" value="Tetracycline Repressor, domain 2"/>
    <property type="match status" value="1"/>
</dbReference>
<dbReference type="PRINTS" id="PR00400">
    <property type="entry name" value="TETREPRESSOR"/>
</dbReference>
<evidence type="ECO:0000256" key="3">
    <source>
        <dbReference type="ARBA" id="ARBA00023125"/>
    </source>
</evidence>
<dbReference type="EMBL" id="RCUX01000005">
    <property type="protein sequence ID" value="RLP76172.1"/>
    <property type="molecule type" value="Genomic_DNA"/>
</dbReference>
<evidence type="ECO:0000256" key="5">
    <source>
        <dbReference type="PROSITE-ProRule" id="PRU00335"/>
    </source>
</evidence>
<dbReference type="OrthoDB" id="3819648at2"/>
<evidence type="ECO:0000256" key="4">
    <source>
        <dbReference type="ARBA" id="ARBA00023163"/>
    </source>
</evidence>
<dbReference type="Pfam" id="PF02909">
    <property type="entry name" value="TetR_C_1"/>
    <property type="match status" value="1"/>
</dbReference>
<keyword evidence="8" id="KW-1185">Reference proteome</keyword>
<keyword evidence="3 5" id="KW-0238">DNA-binding</keyword>
<feature type="domain" description="HTH tetR-type" evidence="6">
    <location>
        <begin position="13"/>
        <end position="73"/>
    </location>
</feature>
<reference evidence="7 8" key="1">
    <citation type="submission" date="2018-10" db="EMBL/GenBank/DDBJ databases">
        <authorList>
            <person name="Li J."/>
        </authorList>
    </citation>
    <scope>NUCLEOTIDE SEQUENCE [LARGE SCALE GENOMIC DNA]</scope>
    <source>
        <strain evidence="7 8">IF 016277</strain>
    </source>
</reference>
<dbReference type="PANTHER" id="PTHR30055:SF151">
    <property type="entry name" value="TRANSCRIPTIONAL REGULATORY PROTEIN"/>
    <property type="match status" value="1"/>
</dbReference>
<evidence type="ECO:0000256" key="1">
    <source>
        <dbReference type="ARBA" id="ARBA00022491"/>
    </source>
</evidence>
<accession>A0A3L7A9V5</accession>
<dbReference type="InterPro" id="IPR050109">
    <property type="entry name" value="HTH-type_TetR-like_transc_reg"/>
</dbReference>
<name>A0A3L7A9V5_9MICO</name>
<evidence type="ECO:0000256" key="2">
    <source>
        <dbReference type="ARBA" id="ARBA00023015"/>
    </source>
</evidence>
<evidence type="ECO:0000259" key="6">
    <source>
        <dbReference type="PROSITE" id="PS50977"/>
    </source>
</evidence>
<comment type="caution">
    <text evidence="7">The sequence shown here is derived from an EMBL/GenBank/DDBJ whole genome shotgun (WGS) entry which is preliminary data.</text>
</comment>
<gene>
    <name evidence="7" type="ORF">D9V32_08160</name>
</gene>
<keyword evidence="2" id="KW-0805">Transcription regulation</keyword>
<keyword evidence="1" id="KW-0678">Repressor</keyword>
<dbReference type="SUPFAM" id="SSF46689">
    <property type="entry name" value="Homeodomain-like"/>
    <property type="match status" value="1"/>
</dbReference>
<keyword evidence="4" id="KW-0804">Transcription</keyword>
<dbReference type="Pfam" id="PF00440">
    <property type="entry name" value="TetR_N"/>
    <property type="match status" value="1"/>
</dbReference>
<dbReference type="InterPro" id="IPR004111">
    <property type="entry name" value="Repressor_TetR_C"/>
</dbReference>
<sequence>MTSSRNPRSAPTRHSREDVADAALDILNSYGLGDLTMRRLAQSLEVQPSALYWHYENKQSLLAHLADLIVDVPGSAAAETPGTTRVRTLCLALRERLLAYRDGAEVVASTLALGLGAEAPGRELTAALTDAGTDPETAQRVSGVLLHFILGQVSHEQQRAQAGSLGAATPTGTPESESAEFGFGIDLILGGLAALR</sequence>